<evidence type="ECO:0000313" key="3">
    <source>
        <dbReference type="Proteomes" id="UP000654604"/>
    </source>
</evidence>
<evidence type="ECO:0000256" key="1">
    <source>
        <dbReference type="SAM" id="Coils"/>
    </source>
</evidence>
<feature type="coiled-coil region" evidence="1">
    <location>
        <begin position="41"/>
        <end position="107"/>
    </location>
</feature>
<sequence length="367" mass="43352">MFKDIVTYIDNQEYEEANKLIHQLSSEGEELLWKNYYYGLIAEKTNQIEKAEEKYRQVIKDSIFPHPQMTKNIRDGLERIKQVKTLKKETENQQREARKEKTLAEFQENKNSNDLAILALKPLTVEQKNLVGKKFAEIIKVDPYTAKLQLPTRNLRLYQTGKYGELSYYQQEFNSLNIQSICYSIKEINQTITYQVKYIINHQENITIVSQNKLAQEIQFTFNPQDIINQIRGKIPIFEMTLHTNPQGKLIRKKETLDYISFCDLHLPKDKIILRFSDYIYQFDQGIDIFNQGKTNRDKWLTLIRFLNDKIGKVKSHDDFTTFGEGAIQFPEMLTQIESNINIFRKETTLWDEAFQLYSALILLDSN</sequence>
<accession>A0ABR9V4I4</accession>
<evidence type="ECO:0000313" key="2">
    <source>
        <dbReference type="EMBL" id="MBE9222798.1"/>
    </source>
</evidence>
<organism evidence="2 3">
    <name type="scientific">Cyanobacterium stanieri LEGE 03274</name>
    <dbReference type="NCBI Taxonomy" id="1828756"/>
    <lineage>
        <taxon>Bacteria</taxon>
        <taxon>Bacillati</taxon>
        <taxon>Cyanobacteriota</taxon>
        <taxon>Cyanophyceae</taxon>
        <taxon>Oscillatoriophycideae</taxon>
        <taxon>Chroococcales</taxon>
        <taxon>Geminocystaceae</taxon>
        <taxon>Cyanobacterium</taxon>
    </lineage>
</organism>
<dbReference type="RefSeq" id="WP_193800948.1">
    <property type="nucleotide sequence ID" value="NZ_JADEWC010000017.1"/>
</dbReference>
<dbReference type="EMBL" id="JADEWC010000017">
    <property type="protein sequence ID" value="MBE9222798.1"/>
    <property type="molecule type" value="Genomic_DNA"/>
</dbReference>
<keyword evidence="3" id="KW-1185">Reference proteome</keyword>
<gene>
    <name evidence="2" type="ORF">IQ215_08825</name>
</gene>
<protein>
    <submittedName>
        <fullName evidence="2">Tetratricopeptide repeat protein</fullName>
    </submittedName>
</protein>
<comment type="caution">
    <text evidence="2">The sequence shown here is derived from an EMBL/GenBank/DDBJ whole genome shotgun (WGS) entry which is preliminary data.</text>
</comment>
<name>A0ABR9V4I4_9CHRO</name>
<keyword evidence="1" id="KW-0175">Coiled coil</keyword>
<proteinExistence type="predicted"/>
<reference evidence="2 3" key="1">
    <citation type="submission" date="2020-10" db="EMBL/GenBank/DDBJ databases">
        <authorList>
            <person name="Castelo-Branco R."/>
            <person name="Eusebio N."/>
            <person name="Adriana R."/>
            <person name="Vieira A."/>
            <person name="Brugerolle De Fraissinette N."/>
            <person name="Rezende De Castro R."/>
            <person name="Schneider M.P."/>
            <person name="Vasconcelos V."/>
            <person name="Leao P.N."/>
        </authorList>
    </citation>
    <scope>NUCLEOTIDE SEQUENCE [LARGE SCALE GENOMIC DNA]</scope>
    <source>
        <strain evidence="2 3">LEGE 03274</strain>
    </source>
</reference>
<dbReference type="Proteomes" id="UP000654604">
    <property type="component" value="Unassembled WGS sequence"/>
</dbReference>